<accession>A0A5C6G8K5</accession>
<sequence>MLETLIVCLCGLLITMLAGYLLGLLLPLLSAADARAASSKGTTVSAQKGLSTHSGTLESAFVSLPKGVSEHKTCTDSDGMDCDEWCHHVAQRSSHTEELQHVCEPRTLPAGDQDQRQSYRSLNPLIIRGAVAGGIAVVAALYECQTLADNFAHRCLAQPGDNNNNNNNNNGSKFLRGYDCLEYGGALFIVFATASAIQFTGGMYAETIAAWTHAILGKLVGAARRAEPC</sequence>
<protein>
    <submittedName>
        <fullName evidence="1">Uncharacterized protein</fullName>
    </submittedName>
</protein>
<evidence type="ECO:0000313" key="1">
    <source>
        <dbReference type="EMBL" id="TWU72631.1"/>
    </source>
</evidence>
<proteinExistence type="predicted"/>
<evidence type="ECO:0000313" key="2">
    <source>
        <dbReference type="Proteomes" id="UP000317257"/>
    </source>
</evidence>
<dbReference type="AlphaFoldDB" id="A0A5C6G8K5"/>
<gene>
    <name evidence="1" type="ORF">ED733_000339</name>
</gene>
<dbReference type="EMBL" id="SBHS01000025">
    <property type="protein sequence ID" value="TWU72631.1"/>
    <property type="molecule type" value="Genomic_DNA"/>
</dbReference>
<organism evidence="1 2">
    <name type="scientific">Metarhizium rileyi (strain RCEF 4871)</name>
    <name type="common">Nomuraea rileyi</name>
    <dbReference type="NCBI Taxonomy" id="1649241"/>
    <lineage>
        <taxon>Eukaryota</taxon>
        <taxon>Fungi</taxon>
        <taxon>Dikarya</taxon>
        <taxon>Ascomycota</taxon>
        <taxon>Pezizomycotina</taxon>
        <taxon>Sordariomycetes</taxon>
        <taxon>Hypocreomycetidae</taxon>
        <taxon>Hypocreales</taxon>
        <taxon>Clavicipitaceae</taxon>
        <taxon>Metarhizium</taxon>
    </lineage>
</organism>
<dbReference type="Proteomes" id="UP000317257">
    <property type="component" value="Unassembled WGS sequence"/>
</dbReference>
<name>A0A5C6G8K5_METRR</name>
<reference evidence="2" key="1">
    <citation type="submission" date="2018-12" db="EMBL/GenBank/DDBJ databases">
        <title>The complete genome of Metarhizium rileyi, a key fungal pathogen of Lepidoptera.</title>
        <authorList>
            <person name="Binneck E."/>
            <person name="Lastra C.C.L."/>
            <person name="Sosa-Gomez D.R."/>
        </authorList>
    </citation>
    <scope>NUCLEOTIDE SEQUENCE [LARGE SCALE GENOMIC DNA]</scope>
    <source>
        <strain evidence="2">Cep018-CH2</strain>
    </source>
</reference>
<comment type="caution">
    <text evidence="1">The sequence shown here is derived from an EMBL/GenBank/DDBJ whole genome shotgun (WGS) entry which is preliminary data.</text>
</comment>